<evidence type="ECO:0000313" key="2">
    <source>
        <dbReference type="EMBL" id="KZV16709.1"/>
    </source>
</evidence>
<keyword evidence="3" id="KW-1185">Reference proteome</keyword>
<evidence type="ECO:0000256" key="1">
    <source>
        <dbReference type="SAM" id="MobiDB-lite"/>
    </source>
</evidence>
<organism evidence="2 3">
    <name type="scientific">Dorcoceras hygrometricum</name>
    <dbReference type="NCBI Taxonomy" id="472368"/>
    <lineage>
        <taxon>Eukaryota</taxon>
        <taxon>Viridiplantae</taxon>
        <taxon>Streptophyta</taxon>
        <taxon>Embryophyta</taxon>
        <taxon>Tracheophyta</taxon>
        <taxon>Spermatophyta</taxon>
        <taxon>Magnoliopsida</taxon>
        <taxon>eudicotyledons</taxon>
        <taxon>Gunneridae</taxon>
        <taxon>Pentapetalae</taxon>
        <taxon>asterids</taxon>
        <taxon>lamiids</taxon>
        <taxon>Lamiales</taxon>
        <taxon>Gesneriaceae</taxon>
        <taxon>Didymocarpoideae</taxon>
        <taxon>Trichosporeae</taxon>
        <taxon>Loxocarpinae</taxon>
        <taxon>Dorcoceras</taxon>
    </lineage>
</organism>
<protein>
    <submittedName>
        <fullName evidence="2">Importin-9-like</fullName>
    </submittedName>
</protein>
<dbReference type="Proteomes" id="UP000250235">
    <property type="component" value="Unassembled WGS sequence"/>
</dbReference>
<sequence length="199" mass="22494">MDSDLVIYRTTLVRTFQVVTICRVDKSEVLVVLKGPYCTLTTTNWFLQELSVIPRESWGDVARRFIMIRWASPMGRFKPIIPILSLDLGHLKRDLLTTLASKLQKPPPLLSNLTHSRRPPPPTAVPPPSVCRVIGLVSITMTRRFHPWKNPSDLLVQIDGGRLIGLVWVSQSPTSSPLAEKIHETIRTMVQLHESCMDP</sequence>
<proteinExistence type="predicted"/>
<gene>
    <name evidence="2" type="ORF">F511_41464</name>
</gene>
<reference evidence="2 3" key="1">
    <citation type="journal article" date="2015" name="Proc. Natl. Acad. Sci. U.S.A.">
        <title>The resurrection genome of Boea hygrometrica: A blueprint for survival of dehydration.</title>
        <authorList>
            <person name="Xiao L."/>
            <person name="Yang G."/>
            <person name="Zhang L."/>
            <person name="Yang X."/>
            <person name="Zhao S."/>
            <person name="Ji Z."/>
            <person name="Zhou Q."/>
            <person name="Hu M."/>
            <person name="Wang Y."/>
            <person name="Chen M."/>
            <person name="Xu Y."/>
            <person name="Jin H."/>
            <person name="Xiao X."/>
            <person name="Hu G."/>
            <person name="Bao F."/>
            <person name="Hu Y."/>
            <person name="Wan P."/>
            <person name="Li L."/>
            <person name="Deng X."/>
            <person name="Kuang T."/>
            <person name="Xiang C."/>
            <person name="Zhu J.K."/>
            <person name="Oliver M.J."/>
            <person name="He Y."/>
        </authorList>
    </citation>
    <scope>NUCLEOTIDE SEQUENCE [LARGE SCALE GENOMIC DNA]</scope>
    <source>
        <strain evidence="3">cv. XS01</strain>
    </source>
</reference>
<dbReference type="AlphaFoldDB" id="A0A2Z7A5H5"/>
<evidence type="ECO:0000313" key="3">
    <source>
        <dbReference type="Proteomes" id="UP000250235"/>
    </source>
</evidence>
<name>A0A2Z7A5H5_9LAMI</name>
<accession>A0A2Z7A5H5</accession>
<feature type="region of interest" description="Disordered" evidence="1">
    <location>
        <begin position="107"/>
        <end position="127"/>
    </location>
</feature>
<dbReference type="EMBL" id="KV018650">
    <property type="protein sequence ID" value="KZV16709.1"/>
    <property type="molecule type" value="Genomic_DNA"/>
</dbReference>